<reference evidence="9 10" key="1">
    <citation type="journal article" date="2017" name="G3 (Bethesda)">
        <title>The Physical Genome Mapping of Anopheles albimanus Corrected Scaffold Misassemblies and Identified Interarm Rearrangements in Genus Anopheles.</title>
        <authorList>
            <person name="Artemov G.N."/>
            <person name="Peery A.N."/>
            <person name="Jiang X."/>
            <person name="Tu Z."/>
            <person name="Stegniy V.N."/>
            <person name="Sharakhova M.V."/>
            <person name="Sharakhov I.V."/>
        </authorList>
    </citation>
    <scope>NUCLEOTIDE SEQUENCE [LARGE SCALE GENOMIC DNA]</scope>
    <source>
        <strain evidence="9 10">ALBI9_A</strain>
    </source>
</reference>
<dbReference type="GO" id="GO:0003725">
    <property type="term" value="F:double-stranded RNA binding"/>
    <property type="evidence" value="ECO:0007669"/>
    <property type="project" value="InterPro"/>
</dbReference>
<dbReference type="GO" id="GO:0005762">
    <property type="term" value="C:mitochondrial large ribosomal subunit"/>
    <property type="evidence" value="ECO:0007669"/>
    <property type="project" value="TreeGrafter"/>
</dbReference>
<dbReference type="GO" id="GO:0004525">
    <property type="term" value="F:ribonuclease III activity"/>
    <property type="evidence" value="ECO:0007669"/>
    <property type="project" value="InterPro"/>
</dbReference>
<dbReference type="PANTHER" id="PTHR11207:SF5">
    <property type="entry name" value="LARGE RIBOSOMAL SUBUNIT PROTEIN ML44"/>
    <property type="match status" value="1"/>
</dbReference>
<dbReference type="RefSeq" id="XP_035773318.1">
    <property type="nucleotide sequence ID" value="XM_035917425.1"/>
</dbReference>
<protein>
    <recommendedName>
        <fullName evidence="8">Large ribosomal subunit protein mL44</fullName>
    </recommendedName>
</protein>
<dbReference type="InterPro" id="IPR055189">
    <property type="entry name" value="RM44_endonuclase"/>
</dbReference>
<dbReference type="VEuPathDB" id="VectorBase:AALB20_027085"/>
<evidence type="ECO:0000256" key="4">
    <source>
        <dbReference type="ARBA" id="ARBA00022980"/>
    </source>
</evidence>
<comment type="subcellular location">
    <subcellularLocation>
        <location evidence="1">Mitochondrion</location>
    </subcellularLocation>
</comment>
<dbReference type="Proteomes" id="UP000069272">
    <property type="component" value="Chromosome 2R"/>
</dbReference>
<proteinExistence type="inferred from homology"/>
<keyword evidence="5" id="KW-0496">Mitochondrion</keyword>
<dbReference type="InterPro" id="IPR000999">
    <property type="entry name" value="RNase_III_dom"/>
</dbReference>
<evidence type="ECO:0000256" key="1">
    <source>
        <dbReference type="ARBA" id="ARBA00004173"/>
    </source>
</evidence>
<evidence type="ECO:0000256" key="6">
    <source>
        <dbReference type="ARBA" id="ARBA00023274"/>
    </source>
</evidence>
<dbReference type="InterPro" id="IPR036389">
    <property type="entry name" value="RNase_III_sf"/>
</dbReference>
<dbReference type="CDD" id="cd19874">
    <property type="entry name" value="DSRM_MRPL44"/>
    <property type="match status" value="1"/>
</dbReference>
<keyword evidence="6" id="KW-0687">Ribonucleoprotein</keyword>
<dbReference type="CTD" id="65080"/>
<keyword evidence="3" id="KW-0809">Transit peptide</keyword>
<dbReference type="GO" id="GO:0006396">
    <property type="term" value="P:RNA processing"/>
    <property type="evidence" value="ECO:0007669"/>
    <property type="project" value="InterPro"/>
</dbReference>
<dbReference type="Pfam" id="PF22892">
    <property type="entry name" value="DSRM_MRPL44"/>
    <property type="match status" value="1"/>
</dbReference>
<sequence length="328" mass="36911">MLLFNISRVLLRSARRVGDHQCRDVHRWVAPTLRELRRRREKMGPEAILPRSSHTDWNYNAEIFAFGKRLQENFEPTVLQQAFTHRSFIEQEKQKQVAVGIEEPVLGVNDNRELIAQGDALIQQHVEAFLLKALPRLPHQFIGSIREALTSEAQLAHVSAHLGTKDIILTADFPIDDTLLASTLKAIVAALQRSSGDERCFLFVRDFLCTALNQRDPFEYLDIPDPLGTLREYCHDRKLAEPEPRLIGTVGRNTLLAAHAVGIYCDRKLLGTGYGEDQTIATQEAARDCLRKLFGIELHMRPVDFNLKLSDCGAKITSGQAVKGARSG</sequence>
<evidence type="ECO:0000256" key="3">
    <source>
        <dbReference type="ARBA" id="ARBA00022946"/>
    </source>
</evidence>
<dbReference type="Gene3D" id="3.30.160.20">
    <property type="match status" value="1"/>
</dbReference>
<dbReference type="PANTHER" id="PTHR11207">
    <property type="entry name" value="RIBONUCLEASE III"/>
    <property type="match status" value="1"/>
</dbReference>
<dbReference type="PROSITE" id="PS50137">
    <property type="entry name" value="DS_RBD"/>
    <property type="match status" value="1"/>
</dbReference>
<comment type="similarity">
    <text evidence="7">Belongs to the ribonuclease III family. Mitochondrion-specific ribosomal protein mL44 subfamily.</text>
</comment>
<dbReference type="Pfam" id="PF22935">
    <property type="entry name" value="RM44_endonuclase"/>
    <property type="match status" value="1"/>
</dbReference>
<dbReference type="AlphaFoldDB" id="A0A182FQK2"/>
<dbReference type="FunFam" id="1.10.1520.10:FF:000039">
    <property type="entry name" value="39S ribosomal protein L44, mitochondrial"/>
    <property type="match status" value="1"/>
</dbReference>
<dbReference type="KEGG" id="aali:118456556"/>
<dbReference type="GO" id="GO:0010468">
    <property type="term" value="P:regulation of gene expression"/>
    <property type="evidence" value="ECO:0007669"/>
    <property type="project" value="UniProtKB-ARBA"/>
</dbReference>
<keyword evidence="10" id="KW-1185">Reference proteome</keyword>
<keyword evidence="2" id="KW-0694">RNA-binding</keyword>
<evidence type="ECO:0000256" key="8">
    <source>
        <dbReference type="ARBA" id="ARBA00035187"/>
    </source>
</evidence>
<dbReference type="STRING" id="7167.A0A182FQK2"/>
<organism evidence="9 10">
    <name type="scientific">Anopheles albimanus</name>
    <name type="common">New world malaria mosquito</name>
    <dbReference type="NCBI Taxonomy" id="7167"/>
    <lineage>
        <taxon>Eukaryota</taxon>
        <taxon>Metazoa</taxon>
        <taxon>Ecdysozoa</taxon>
        <taxon>Arthropoda</taxon>
        <taxon>Hexapoda</taxon>
        <taxon>Insecta</taxon>
        <taxon>Pterygota</taxon>
        <taxon>Neoptera</taxon>
        <taxon>Endopterygota</taxon>
        <taxon>Diptera</taxon>
        <taxon>Nematocera</taxon>
        <taxon>Culicoidea</taxon>
        <taxon>Culicidae</taxon>
        <taxon>Anophelinae</taxon>
        <taxon>Anopheles</taxon>
    </lineage>
</organism>
<dbReference type="FunFam" id="3.30.160.20:FF:000037">
    <property type="entry name" value="39S ribosomal protein L44, mitochondrial"/>
    <property type="match status" value="1"/>
</dbReference>
<evidence type="ECO:0000256" key="5">
    <source>
        <dbReference type="ARBA" id="ARBA00023128"/>
    </source>
</evidence>
<dbReference type="EnsemblMetazoa" id="AALB008823-RA">
    <property type="protein sequence ID" value="AALB008823-PA"/>
    <property type="gene ID" value="AALB008823"/>
</dbReference>
<evidence type="ECO:0000313" key="10">
    <source>
        <dbReference type="Proteomes" id="UP000069272"/>
    </source>
</evidence>
<dbReference type="Gene3D" id="1.10.1520.10">
    <property type="entry name" value="Ribonuclease III domain"/>
    <property type="match status" value="1"/>
</dbReference>
<keyword evidence="4" id="KW-0689">Ribosomal protein</keyword>
<evidence type="ECO:0000256" key="7">
    <source>
        <dbReference type="ARBA" id="ARBA00024034"/>
    </source>
</evidence>
<dbReference type="GO" id="GO:0070877">
    <property type="term" value="C:microprocessor complex"/>
    <property type="evidence" value="ECO:0007669"/>
    <property type="project" value="TreeGrafter"/>
</dbReference>
<evidence type="ECO:0000313" key="9">
    <source>
        <dbReference type="EnsemblMetazoa" id="AALB008823-PA"/>
    </source>
</evidence>
<name>A0A182FQK2_ANOAL</name>
<dbReference type="SUPFAM" id="SSF54768">
    <property type="entry name" value="dsRNA-binding domain-like"/>
    <property type="match status" value="1"/>
</dbReference>
<dbReference type="SUPFAM" id="SSF69065">
    <property type="entry name" value="RNase III domain-like"/>
    <property type="match status" value="1"/>
</dbReference>
<dbReference type="SMART" id="SM00535">
    <property type="entry name" value="RIBOc"/>
    <property type="match status" value="1"/>
</dbReference>
<evidence type="ECO:0000256" key="2">
    <source>
        <dbReference type="ARBA" id="ARBA00022884"/>
    </source>
</evidence>
<dbReference type="OrthoDB" id="444135at2759"/>
<dbReference type="InterPro" id="IPR014720">
    <property type="entry name" value="dsRBD_dom"/>
</dbReference>
<dbReference type="VEuPathDB" id="VectorBase:AALB008823"/>
<dbReference type="GeneID" id="118456556"/>
<dbReference type="PROSITE" id="PS50142">
    <property type="entry name" value="RNASE_3_2"/>
    <property type="match status" value="1"/>
</dbReference>
<dbReference type="InterPro" id="IPR044444">
    <property type="entry name" value="Ribosomal_mL44_DSRM_metazoa"/>
</dbReference>
<accession>A0A182FQK2</accession>
<dbReference type="GO" id="GO:0070125">
    <property type="term" value="P:mitochondrial translational elongation"/>
    <property type="evidence" value="ECO:0007669"/>
    <property type="project" value="TreeGrafter"/>
</dbReference>
<reference evidence="9" key="2">
    <citation type="submission" date="2022-08" db="UniProtKB">
        <authorList>
            <consortium name="EnsemblMetazoa"/>
        </authorList>
    </citation>
    <scope>IDENTIFICATION</scope>
    <source>
        <strain evidence="9">STECLA/ALBI9_A</strain>
    </source>
</reference>